<evidence type="ECO:0000256" key="5">
    <source>
        <dbReference type="ARBA" id="ARBA00023136"/>
    </source>
</evidence>
<keyword evidence="4" id="KW-0770">Synapse</keyword>
<feature type="region of interest" description="Disordered" evidence="9">
    <location>
        <begin position="39"/>
        <end position="64"/>
    </location>
</feature>
<comment type="similarity">
    <text evidence="1">Belongs to the synaptobrevin family.</text>
</comment>
<keyword evidence="13" id="KW-1185">Reference proteome</keyword>
<dbReference type="GO" id="GO:0016020">
    <property type="term" value="C:membrane"/>
    <property type="evidence" value="ECO:0007669"/>
    <property type="project" value="InterPro"/>
</dbReference>
<keyword evidence="5 10" id="KW-0472">Membrane</keyword>
<dbReference type="PRINTS" id="PR00219">
    <property type="entry name" value="SYNAPTOBREVN"/>
</dbReference>
<dbReference type="Ensembl" id="ENSANIT00000008367.1">
    <property type="protein sequence ID" value="ENSANIP00000008089.1"/>
    <property type="gene ID" value="ENSANIG00000005439.1"/>
</dbReference>
<dbReference type="PANTHER" id="PTHR45701">
    <property type="entry name" value="SYNAPTOBREVIN FAMILY MEMBER"/>
    <property type="match status" value="1"/>
</dbReference>
<feature type="domain" description="V-SNARE coiled-coil homology" evidence="11">
    <location>
        <begin position="62"/>
        <end position="122"/>
    </location>
</feature>
<keyword evidence="3 10" id="KW-1133">Transmembrane helix</keyword>
<feature type="transmembrane region" description="Helical" evidence="10">
    <location>
        <begin position="126"/>
        <end position="145"/>
    </location>
</feature>
<dbReference type="GO" id="GO:0012505">
    <property type="term" value="C:endomembrane system"/>
    <property type="evidence" value="ECO:0007669"/>
    <property type="project" value="UniProtKB-SubCell"/>
</dbReference>
<accession>A0A8B9RTK6</accession>
<protein>
    <recommendedName>
        <fullName evidence="11">V-SNARE coiled-coil homology domain-containing protein</fullName>
    </recommendedName>
</protein>
<evidence type="ECO:0000256" key="3">
    <source>
        <dbReference type="ARBA" id="ARBA00022989"/>
    </source>
</evidence>
<evidence type="ECO:0000313" key="12">
    <source>
        <dbReference type="Ensembl" id="ENSANIP00000008089.1"/>
    </source>
</evidence>
<dbReference type="Gene3D" id="1.20.5.110">
    <property type="match status" value="1"/>
</dbReference>
<organism evidence="12 13">
    <name type="scientific">Accipiter nisus</name>
    <name type="common">Eurasian sparrowhawk</name>
    <dbReference type="NCBI Taxonomy" id="211598"/>
    <lineage>
        <taxon>Eukaryota</taxon>
        <taxon>Metazoa</taxon>
        <taxon>Chordata</taxon>
        <taxon>Craniata</taxon>
        <taxon>Vertebrata</taxon>
        <taxon>Euteleostomi</taxon>
        <taxon>Archelosauria</taxon>
        <taxon>Archosauria</taxon>
        <taxon>Dinosauria</taxon>
        <taxon>Saurischia</taxon>
        <taxon>Theropoda</taxon>
        <taxon>Coelurosauria</taxon>
        <taxon>Aves</taxon>
        <taxon>Neognathae</taxon>
        <taxon>Neoaves</taxon>
        <taxon>Telluraves</taxon>
        <taxon>Accipitrimorphae</taxon>
        <taxon>Accipitriformes</taxon>
        <taxon>Accipitridae</taxon>
        <taxon>Accipitrinae</taxon>
        <taxon>Accipiter</taxon>
    </lineage>
</organism>
<dbReference type="InterPro" id="IPR001388">
    <property type="entry name" value="Synaptobrevin-like"/>
</dbReference>
<dbReference type="FunFam" id="1.20.5.110:FF:000013">
    <property type="entry name" value="Vesicle-associated membrane protein 2"/>
    <property type="match status" value="1"/>
</dbReference>
<dbReference type="CDD" id="cd15870">
    <property type="entry name" value="R-SNARE_VAMP2"/>
    <property type="match status" value="1"/>
</dbReference>
<evidence type="ECO:0000313" key="13">
    <source>
        <dbReference type="Proteomes" id="UP000694541"/>
    </source>
</evidence>
<evidence type="ECO:0000256" key="4">
    <source>
        <dbReference type="ARBA" id="ARBA00023018"/>
    </source>
</evidence>
<reference evidence="12" key="1">
    <citation type="submission" date="2025-08" db="UniProtKB">
        <authorList>
            <consortium name="Ensembl"/>
        </authorList>
    </citation>
    <scope>IDENTIFICATION</scope>
</reference>
<dbReference type="PROSITE" id="PS50892">
    <property type="entry name" value="V_SNARE"/>
    <property type="match status" value="1"/>
</dbReference>
<dbReference type="InterPro" id="IPR016444">
    <property type="entry name" value="Synaptobrevin/VAMP"/>
</dbReference>
<keyword evidence="2 10" id="KW-0812">Transmembrane</keyword>
<dbReference type="SUPFAM" id="SSF58038">
    <property type="entry name" value="SNARE fusion complex"/>
    <property type="match status" value="1"/>
</dbReference>
<name>A0A8B9RTK6_9AVES</name>
<proteinExistence type="inferred from homology"/>
<comment type="subcellular location">
    <subcellularLocation>
        <location evidence="7">Endomembrane system</location>
        <topology evidence="7">Single-pass type IV membrane protein</topology>
    </subcellularLocation>
    <subcellularLocation>
        <location evidence="6">Synapse</location>
    </subcellularLocation>
</comment>
<keyword evidence="8" id="KW-0175">Coiled coil</keyword>
<reference evidence="12" key="2">
    <citation type="submission" date="2025-09" db="UniProtKB">
        <authorList>
            <consortium name="Ensembl"/>
        </authorList>
    </citation>
    <scope>IDENTIFICATION</scope>
</reference>
<dbReference type="GO" id="GO:0045202">
    <property type="term" value="C:synapse"/>
    <property type="evidence" value="ECO:0007669"/>
    <property type="project" value="UniProtKB-SubCell"/>
</dbReference>
<evidence type="ECO:0000259" key="11">
    <source>
        <dbReference type="PROSITE" id="PS50892"/>
    </source>
</evidence>
<evidence type="ECO:0000256" key="8">
    <source>
        <dbReference type="PROSITE-ProRule" id="PRU00290"/>
    </source>
</evidence>
<evidence type="ECO:0000256" key="6">
    <source>
        <dbReference type="ARBA" id="ARBA00034103"/>
    </source>
</evidence>
<dbReference type="PROSITE" id="PS00417">
    <property type="entry name" value="SYNAPTOBREVIN"/>
    <property type="match status" value="1"/>
</dbReference>
<evidence type="ECO:0000256" key="2">
    <source>
        <dbReference type="ARBA" id="ARBA00022692"/>
    </source>
</evidence>
<dbReference type="AlphaFoldDB" id="A0A8B9RTK6"/>
<sequence>MCSIAGYNFCETSGKAKHLALPGAELPCSISFLGSAPAPTQGPTSAGAAGLPPGTNVSSNKRLQQTQARVDEVVDIMRMNVDKVLERDQKLSELDNRADALQAGASQFETSAAKLKRKYWWKNCKMMIILGVVCTVILIIIIIYFST</sequence>
<dbReference type="Proteomes" id="UP000694541">
    <property type="component" value="Unplaced"/>
</dbReference>
<dbReference type="InterPro" id="IPR042855">
    <property type="entry name" value="V_SNARE_CC"/>
</dbReference>
<evidence type="ECO:0000256" key="7">
    <source>
        <dbReference type="ARBA" id="ARBA00046280"/>
    </source>
</evidence>
<evidence type="ECO:0000256" key="9">
    <source>
        <dbReference type="SAM" id="MobiDB-lite"/>
    </source>
</evidence>
<evidence type="ECO:0000256" key="10">
    <source>
        <dbReference type="SAM" id="Phobius"/>
    </source>
</evidence>
<evidence type="ECO:0000256" key="1">
    <source>
        <dbReference type="ARBA" id="ARBA00008025"/>
    </source>
</evidence>
<feature type="compositionally biased region" description="Polar residues" evidence="9">
    <location>
        <begin position="55"/>
        <end position="64"/>
    </location>
</feature>
<dbReference type="GO" id="GO:0016192">
    <property type="term" value="P:vesicle-mediated transport"/>
    <property type="evidence" value="ECO:0007669"/>
    <property type="project" value="InterPro"/>
</dbReference>
<dbReference type="Pfam" id="PF00957">
    <property type="entry name" value="Synaptobrevin"/>
    <property type="match status" value="1"/>
</dbReference>